<protein>
    <submittedName>
        <fullName evidence="1">Uncharacterized protein</fullName>
    </submittedName>
</protein>
<reference evidence="1 2" key="1">
    <citation type="submission" date="2024-05" db="EMBL/GenBank/DDBJ databases">
        <title>Genome sequencing and assembly of Indian major carp, Cirrhinus mrigala (Hamilton, 1822).</title>
        <authorList>
            <person name="Mohindra V."/>
            <person name="Chowdhury L.M."/>
            <person name="Lal K."/>
            <person name="Jena J.K."/>
        </authorList>
    </citation>
    <scope>NUCLEOTIDE SEQUENCE [LARGE SCALE GENOMIC DNA]</scope>
    <source>
        <strain evidence="1">CM1030</strain>
        <tissue evidence="1">Blood</tissue>
    </source>
</reference>
<dbReference type="Proteomes" id="UP001529510">
    <property type="component" value="Unassembled WGS sequence"/>
</dbReference>
<dbReference type="AlphaFoldDB" id="A0ABD0P8H9"/>
<sequence>ALMVQQNESFNYLRYPDNYIMDSWPMDSGDLSKTKPRLSSDEELATLSLLYEACK</sequence>
<feature type="non-terminal residue" evidence="1">
    <location>
        <position position="1"/>
    </location>
</feature>
<accession>A0ABD0P8H9</accession>
<organism evidence="1 2">
    <name type="scientific">Cirrhinus mrigala</name>
    <name type="common">Mrigala</name>
    <dbReference type="NCBI Taxonomy" id="683832"/>
    <lineage>
        <taxon>Eukaryota</taxon>
        <taxon>Metazoa</taxon>
        <taxon>Chordata</taxon>
        <taxon>Craniata</taxon>
        <taxon>Vertebrata</taxon>
        <taxon>Euteleostomi</taxon>
        <taxon>Actinopterygii</taxon>
        <taxon>Neopterygii</taxon>
        <taxon>Teleostei</taxon>
        <taxon>Ostariophysi</taxon>
        <taxon>Cypriniformes</taxon>
        <taxon>Cyprinidae</taxon>
        <taxon>Labeoninae</taxon>
        <taxon>Labeonini</taxon>
        <taxon>Cirrhinus</taxon>
    </lineage>
</organism>
<name>A0ABD0P8H9_CIRMR</name>
<dbReference type="EMBL" id="JAMKFB020000017">
    <property type="protein sequence ID" value="KAL0170097.1"/>
    <property type="molecule type" value="Genomic_DNA"/>
</dbReference>
<evidence type="ECO:0000313" key="2">
    <source>
        <dbReference type="Proteomes" id="UP001529510"/>
    </source>
</evidence>
<evidence type="ECO:0000313" key="1">
    <source>
        <dbReference type="EMBL" id="KAL0170097.1"/>
    </source>
</evidence>
<comment type="caution">
    <text evidence="1">The sequence shown here is derived from an EMBL/GenBank/DDBJ whole genome shotgun (WGS) entry which is preliminary data.</text>
</comment>
<feature type="non-terminal residue" evidence="1">
    <location>
        <position position="55"/>
    </location>
</feature>
<gene>
    <name evidence="1" type="ORF">M9458_034693</name>
</gene>
<keyword evidence="2" id="KW-1185">Reference proteome</keyword>
<proteinExistence type="predicted"/>